<dbReference type="RefSeq" id="WP_182168349.1">
    <property type="nucleotide sequence ID" value="NZ_JACFXV010000069.1"/>
</dbReference>
<name>A0A839AKI6_9HYPH</name>
<protein>
    <submittedName>
        <fullName evidence="1">Uncharacterized protein</fullName>
    </submittedName>
</protein>
<evidence type="ECO:0000313" key="1">
    <source>
        <dbReference type="EMBL" id="MBA5779524.1"/>
    </source>
</evidence>
<comment type="caution">
    <text evidence="1">The sequence shown here is derived from an EMBL/GenBank/DDBJ whole genome shotgun (WGS) entry which is preliminary data.</text>
</comment>
<sequence>MAREKEKAVPVRLPVTAVIDGKDRKPGEVIDLPESEAKAMLARYGEYKGPPVSAAEKPAPVKPKGEKLTAAIVAAVKDLDDENDDHFTRSGLPVLAELEKRLGYDVTAEERDIAWASLQAGQTNMI</sequence>
<gene>
    <name evidence="1" type="ORF">H2509_20530</name>
</gene>
<dbReference type="EMBL" id="JACFXV010000069">
    <property type="protein sequence ID" value="MBA5779524.1"/>
    <property type="molecule type" value="Genomic_DNA"/>
</dbReference>
<proteinExistence type="predicted"/>
<dbReference type="Proteomes" id="UP000541109">
    <property type="component" value="Unassembled WGS sequence"/>
</dbReference>
<keyword evidence="2" id="KW-1185">Reference proteome</keyword>
<evidence type="ECO:0000313" key="2">
    <source>
        <dbReference type="Proteomes" id="UP000541109"/>
    </source>
</evidence>
<dbReference type="AlphaFoldDB" id="A0A839AKI6"/>
<reference evidence="1 2" key="1">
    <citation type="submission" date="2020-07" db="EMBL/GenBank/DDBJ databases">
        <title>Stappia sp., F7233, whole genome shotgun sequencing project.</title>
        <authorList>
            <person name="Jiang S."/>
            <person name="Liu Z.W."/>
            <person name="Du Z.J."/>
        </authorList>
    </citation>
    <scope>NUCLEOTIDE SEQUENCE [LARGE SCALE GENOMIC DNA]</scope>
    <source>
        <strain evidence="1 2">F7233</strain>
    </source>
</reference>
<organism evidence="1 2">
    <name type="scientific">Stappia albiluteola</name>
    <dbReference type="NCBI Taxonomy" id="2758565"/>
    <lineage>
        <taxon>Bacteria</taxon>
        <taxon>Pseudomonadati</taxon>
        <taxon>Pseudomonadota</taxon>
        <taxon>Alphaproteobacteria</taxon>
        <taxon>Hyphomicrobiales</taxon>
        <taxon>Stappiaceae</taxon>
        <taxon>Stappia</taxon>
    </lineage>
</organism>
<accession>A0A839AKI6</accession>